<evidence type="ECO:0000313" key="6">
    <source>
        <dbReference type="EMBL" id="BBZ31241.1"/>
    </source>
</evidence>
<dbReference type="PANTHER" id="PTHR43539:SF68">
    <property type="entry name" value="FLAVIN-BINDING MONOOXYGENASE-LIKE PROTEIN (AFU_ORTHOLOGUE AFUA_4G09220)"/>
    <property type="match status" value="1"/>
</dbReference>
<dbReference type="AlphaFoldDB" id="A0A7I7XPS0"/>
<evidence type="ECO:0000256" key="4">
    <source>
        <dbReference type="ARBA" id="ARBA00023002"/>
    </source>
</evidence>
<dbReference type="PANTHER" id="PTHR43539">
    <property type="entry name" value="FLAVIN-BINDING MONOOXYGENASE-LIKE PROTEIN (AFU_ORTHOLOGUE AFUA_4G09220)"/>
    <property type="match status" value="1"/>
</dbReference>
<protein>
    <submittedName>
        <fullName evidence="6">Monooxygenase</fullName>
    </submittedName>
</protein>
<evidence type="ECO:0000259" key="5">
    <source>
        <dbReference type="Pfam" id="PF01494"/>
    </source>
</evidence>
<keyword evidence="6" id="KW-0503">Monooxygenase</keyword>
<dbReference type="Pfam" id="PF00743">
    <property type="entry name" value="FMO-like"/>
    <property type="match status" value="1"/>
</dbReference>
<keyword evidence="4" id="KW-0560">Oxidoreductase</keyword>
<evidence type="ECO:0000256" key="1">
    <source>
        <dbReference type="ARBA" id="ARBA00010139"/>
    </source>
</evidence>
<dbReference type="SUPFAM" id="SSF51905">
    <property type="entry name" value="FAD/NAD(P)-binding domain"/>
    <property type="match status" value="2"/>
</dbReference>
<comment type="similarity">
    <text evidence="1">Belongs to the FAD-binding monooxygenase family.</text>
</comment>
<keyword evidence="3" id="KW-0274">FAD</keyword>
<dbReference type="InterPro" id="IPR050982">
    <property type="entry name" value="Auxin_biosynth/cation_transpt"/>
</dbReference>
<name>A0A7I7XPS0_9MYCO</name>
<dbReference type="Gene3D" id="3.50.50.60">
    <property type="entry name" value="FAD/NAD(P)-binding domain"/>
    <property type="match status" value="1"/>
</dbReference>
<evidence type="ECO:0000256" key="3">
    <source>
        <dbReference type="ARBA" id="ARBA00022827"/>
    </source>
</evidence>
<keyword evidence="6" id="KW-0614">Plasmid</keyword>
<dbReference type="KEGG" id="mmag:MMAD_55360"/>
<dbReference type="SUPFAM" id="SSF54427">
    <property type="entry name" value="NTF2-like"/>
    <property type="match status" value="1"/>
</dbReference>
<keyword evidence="7" id="KW-1185">Reference proteome</keyword>
<dbReference type="GO" id="GO:0004499">
    <property type="term" value="F:N,N-dimethylaniline monooxygenase activity"/>
    <property type="evidence" value="ECO:0007669"/>
    <property type="project" value="InterPro"/>
</dbReference>
<dbReference type="InterPro" id="IPR036188">
    <property type="entry name" value="FAD/NAD-bd_sf"/>
</dbReference>
<geneLocation type="plasmid" evidence="7">
    <name>pjcm13574 dna</name>
</geneLocation>
<dbReference type="GO" id="GO:0050661">
    <property type="term" value="F:NADP binding"/>
    <property type="evidence" value="ECO:0007669"/>
    <property type="project" value="InterPro"/>
</dbReference>
<dbReference type="GO" id="GO:0071949">
    <property type="term" value="F:FAD binding"/>
    <property type="evidence" value="ECO:0007669"/>
    <property type="project" value="InterPro"/>
</dbReference>
<evidence type="ECO:0000313" key="7">
    <source>
        <dbReference type="Proteomes" id="UP000466517"/>
    </source>
</evidence>
<dbReference type="InterPro" id="IPR020946">
    <property type="entry name" value="Flavin_mOase-like"/>
</dbReference>
<dbReference type="RefSeq" id="WP_163744731.1">
    <property type="nucleotide sequence ID" value="NZ_AP022611.1"/>
</dbReference>
<dbReference type="EMBL" id="AP022611">
    <property type="protein sequence ID" value="BBZ31241.1"/>
    <property type="molecule type" value="Genomic_DNA"/>
</dbReference>
<organism evidence="6 7">
    <name type="scientific">Mycolicibacterium madagascariense</name>
    <dbReference type="NCBI Taxonomy" id="212765"/>
    <lineage>
        <taxon>Bacteria</taxon>
        <taxon>Bacillati</taxon>
        <taxon>Actinomycetota</taxon>
        <taxon>Actinomycetes</taxon>
        <taxon>Mycobacteriales</taxon>
        <taxon>Mycobacteriaceae</taxon>
        <taxon>Mycolicibacterium</taxon>
    </lineage>
</organism>
<proteinExistence type="inferred from homology"/>
<dbReference type="PRINTS" id="PR00411">
    <property type="entry name" value="PNDRDTASEI"/>
</dbReference>
<sequence length="612" mass="66679">MTQLLPDTSPPAVDTDYRAVALAWLGDFNDAVSAGNVAGVVDLLAEDPWWRDLYALTWDLTGMHGHDDIGEVLAAALPDVGMGSVELDEHYPVRLHNDTYIEAMYTFTTNVATGRGVIRLANEAGQWVAIQLSTLLTGLKEFPFRFATMADVDLPEFNYAVPAGQRKSTTELAEERRAFTQSEPSVLVIGAGHSGMFLAAHLERLGVPTLLVDRYANAGDNWRLRYSGLALHDLKWAVQFPYMPFPPSWPVFLSKDFLADWLEQYVTNMELNLWTSTTVHSAVYDQESGRWTVQLDRDGEARTLHPNHLVIATGLNGLPKMPDIEGMAEFAGQIVHSSGYQGGRTATGKRVVVVGSGSSGHDVAQDAYENGATTVTMVQRSPTYVYSQNRGVPIQFGSFYGHDHMLIDDADLLASISPTALARKLGPIVTRKMADVDAELLQGLEAAGFRTTLGPDDAGLTPIATTGGAYYIDKGASKLIIEGKIRIQQGDIARFTATGVQYADGTEEQADIVVLCTGYTNVRESVRPILGDEVTDGLATVWNIDSRGEVRTSMRHSGHEKLWFVANGLRIGRMQSKPVAVMIKAIDEGLLDPHISVVKKSPEPQPVVDAPA</sequence>
<dbReference type="Pfam" id="PF01494">
    <property type="entry name" value="FAD_binding_3"/>
    <property type="match status" value="1"/>
</dbReference>
<keyword evidence="2" id="KW-0285">Flavoprotein</keyword>
<dbReference type="Proteomes" id="UP000466517">
    <property type="component" value="Plasmid pJCM13574"/>
</dbReference>
<evidence type="ECO:0000256" key="2">
    <source>
        <dbReference type="ARBA" id="ARBA00022630"/>
    </source>
</evidence>
<gene>
    <name evidence="6" type="ORF">MMAD_55360</name>
</gene>
<accession>A0A7I7XPS0</accession>
<reference evidence="6 7" key="1">
    <citation type="journal article" date="2019" name="Emerg. Microbes Infect.">
        <title>Comprehensive subspecies identification of 175 nontuberculous mycobacteria species based on 7547 genomic profiles.</title>
        <authorList>
            <person name="Matsumoto Y."/>
            <person name="Kinjo T."/>
            <person name="Motooka D."/>
            <person name="Nabeya D."/>
            <person name="Jung N."/>
            <person name="Uechi K."/>
            <person name="Horii T."/>
            <person name="Iida T."/>
            <person name="Fujita J."/>
            <person name="Nakamura S."/>
        </authorList>
    </citation>
    <scope>NUCLEOTIDE SEQUENCE [LARGE SCALE GENOMIC DNA]</scope>
    <source>
        <strain evidence="6 7">JCM 13574</strain>
        <plasmid evidence="7">pjcm13574 dna</plasmid>
    </source>
</reference>
<dbReference type="InterPro" id="IPR032710">
    <property type="entry name" value="NTF2-like_dom_sf"/>
</dbReference>
<dbReference type="InterPro" id="IPR002938">
    <property type="entry name" value="FAD-bd"/>
</dbReference>
<feature type="domain" description="FAD-binding" evidence="5">
    <location>
        <begin position="185"/>
        <end position="219"/>
    </location>
</feature>